<dbReference type="Proteomes" id="UP001234178">
    <property type="component" value="Unassembled WGS sequence"/>
</dbReference>
<keyword evidence="2" id="KW-1185">Reference proteome</keyword>
<reference evidence="1 2" key="1">
    <citation type="journal article" date="2023" name="Nucleic Acids Res.">
        <title>The hologenome of Daphnia magna reveals possible DNA methylation and microbiome-mediated evolution of the host genome.</title>
        <authorList>
            <person name="Chaturvedi A."/>
            <person name="Li X."/>
            <person name="Dhandapani V."/>
            <person name="Marshall H."/>
            <person name="Kissane S."/>
            <person name="Cuenca-Cambronero M."/>
            <person name="Asole G."/>
            <person name="Calvet F."/>
            <person name="Ruiz-Romero M."/>
            <person name="Marangio P."/>
            <person name="Guigo R."/>
            <person name="Rago D."/>
            <person name="Mirbahai L."/>
            <person name="Eastwood N."/>
            <person name="Colbourne J.K."/>
            <person name="Zhou J."/>
            <person name="Mallon E."/>
            <person name="Orsini L."/>
        </authorList>
    </citation>
    <scope>NUCLEOTIDE SEQUENCE [LARGE SCALE GENOMIC DNA]</scope>
    <source>
        <strain evidence="1">LRV0_1</strain>
    </source>
</reference>
<gene>
    <name evidence="1" type="ORF">OUZ56_011403</name>
</gene>
<accession>A0ABQ9Z028</accession>
<evidence type="ECO:0008006" key="3">
    <source>
        <dbReference type="Google" id="ProtNLM"/>
    </source>
</evidence>
<protein>
    <recommendedName>
        <fullName evidence="3">Cc8L18.2-like protein</fullName>
    </recommendedName>
</protein>
<name>A0ABQ9Z028_9CRUS</name>
<organism evidence="1 2">
    <name type="scientific">Daphnia magna</name>
    <dbReference type="NCBI Taxonomy" id="35525"/>
    <lineage>
        <taxon>Eukaryota</taxon>
        <taxon>Metazoa</taxon>
        <taxon>Ecdysozoa</taxon>
        <taxon>Arthropoda</taxon>
        <taxon>Crustacea</taxon>
        <taxon>Branchiopoda</taxon>
        <taxon>Diplostraca</taxon>
        <taxon>Cladocera</taxon>
        <taxon>Anomopoda</taxon>
        <taxon>Daphniidae</taxon>
        <taxon>Daphnia</taxon>
    </lineage>
</organism>
<proteinExistence type="predicted"/>
<sequence length="305" mass="35023">MTELPHEQPGKTKVGKKFILDQMLDVLDQTEEIYKDTGSRIKMFASITTIRGWRLSVRSAIALIEEQFNAGFDFVLTGKWNQDPLERLFGIIRSVNSHPSVTSWLQIERFVTLQSRLNTARRNANIDDGEGVECLVSLAKCLKKQAKELDVSAATIKCCLKEELLEELTIRYVGDISNPKSDYIDNLPDDFTAADFTKLRTKGGLTFVSIPMFKCVRELELVIQGHFNDPNHFYVVDTFQVCITKMSGTHLMEIFCEEHREEMICYLAMEYAKIRHHFEQKRLNNLLLSKYKAKVKSKSKEAKNA</sequence>
<evidence type="ECO:0000313" key="1">
    <source>
        <dbReference type="EMBL" id="KAK4006247.1"/>
    </source>
</evidence>
<dbReference type="EMBL" id="JAOYFB010000002">
    <property type="protein sequence ID" value="KAK4006247.1"/>
    <property type="molecule type" value="Genomic_DNA"/>
</dbReference>
<comment type="caution">
    <text evidence="1">The sequence shown here is derived from an EMBL/GenBank/DDBJ whole genome shotgun (WGS) entry which is preliminary data.</text>
</comment>
<evidence type="ECO:0000313" key="2">
    <source>
        <dbReference type="Proteomes" id="UP001234178"/>
    </source>
</evidence>